<name>A0A1A2EAN3_MYCSD</name>
<evidence type="ECO:0000259" key="1">
    <source>
        <dbReference type="Pfam" id="PF01370"/>
    </source>
</evidence>
<reference evidence="3" key="1">
    <citation type="submission" date="2016-06" db="EMBL/GenBank/DDBJ databases">
        <authorList>
            <person name="Sutton G."/>
            <person name="Brinkac L."/>
            <person name="Sanka R."/>
            <person name="Adams M."/>
            <person name="Lau E."/>
            <person name="Mehaffy C."/>
            <person name="Tameris M."/>
            <person name="Hatherill M."/>
            <person name="Hanekom W."/>
            <person name="Mahomed H."/>
            <person name="Mcshane H."/>
        </authorList>
    </citation>
    <scope>NUCLEOTIDE SEQUENCE [LARGE SCALE GENOMIC DNA]</scope>
    <source>
        <strain evidence="3">852014-51077_SCH5608930-a</strain>
    </source>
</reference>
<dbReference type="Proteomes" id="UP000093985">
    <property type="component" value="Unassembled WGS sequence"/>
</dbReference>
<dbReference type="InterPro" id="IPR051783">
    <property type="entry name" value="NAD(P)-dependent_oxidoreduct"/>
</dbReference>
<dbReference type="GO" id="GO:0005737">
    <property type="term" value="C:cytoplasm"/>
    <property type="evidence" value="ECO:0007669"/>
    <property type="project" value="TreeGrafter"/>
</dbReference>
<dbReference type="InterPro" id="IPR036291">
    <property type="entry name" value="NAD(P)-bd_dom_sf"/>
</dbReference>
<dbReference type="SUPFAM" id="SSF51735">
    <property type="entry name" value="NAD(P)-binding Rossmann-fold domains"/>
    <property type="match status" value="1"/>
</dbReference>
<comment type="caution">
    <text evidence="2">The sequence shown here is derived from an EMBL/GenBank/DDBJ whole genome shotgun (WGS) entry which is preliminary data.</text>
</comment>
<dbReference type="Pfam" id="PF01370">
    <property type="entry name" value="Epimerase"/>
    <property type="match status" value="1"/>
</dbReference>
<dbReference type="Gene3D" id="3.40.50.720">
    <property type="entry name" value="NAD(P)-binding Rossmann-like Domain"/>
    <property type="match status" value="1"/>
</dbReference>
<feature type="domain" description="NAD-dependent epimerase/dehydratase" evidence="1">
    <location>
        <begin position="3"/>
        <end position="230"/>
    </location>
</feature>
<accession>A0A1A2EAN3</accession>
<dbReference type="RefSeq" id="WP_064854931.1">
    <property type="nucleotide sequence ID" value="NZ_LZIM01000072.1"/>
</dbReference>
<gene>
    <name evidence="2" type="ORF">A5771_07685</name>
</gene>
<dbReference type="GO" id="GO:0004029">
    <property type="term" value="F:aldehyde dehydrogenase (NAD+) activity"/>
    <property type="evidence" value="ECO:0007669"/>
    <property type="project" value="TreeGrafter"/>
</dbReference>
<dbReference type="PANTHER" id="PTHR48079">
    <property type="entry name" value="PROTEIN YEEZ"/>
    <property type="match status" value="1"/>
</dbReference>
<dbReference type="AlphaFoldDB" id="A0A1A2EAN3"/>
<proteinExistence type="predicted"/>
<evidence type="ECO:0000313" key="3">
    <source>
        <dbReference type="Proteomes" id="UP000093985"/>
    </source>
</evidence>
<organism evidence="2 3">
    <name type="scientific">Mycolicibacter sinensis (strain JDM601)</name>
    <name type="common">Mycobacterium sinense</name>
    <dbReference type="NCBI Taxonomy" id="875328"/>
    <lineage>
        <taxon>Bacteria</taxon>
        <taxon>Bacillati</taxon>
        <taxon>Actinomycetota</taxon>
        <taxon>Actinomycetes</taxon>
        <taxon>Mycobacteriales</taxon>
        <taxon>Mycobacteriaceae</taxon>
        <taxon>Mycolicibacter</taxon>
    </lineage>
</organism>
<dbReference type="InterPro" id="IPR001509">
    <property type="entry name" value="Epimerase_deHydtase"/>
</dbReference>
<dbReference type="OrthoDB" id="9801785at2"/>
<dbReference type="PANTHER" id="PTHR48079:SF6">
    <property type="entry name" value="NAD(P)-BINDING DOMAIN-CONTAINING PROTEIN-RELATED"/>
    <property type="match status" value="1"/>
</dbReference>
<sequence length="330" mass="35780">MRALVTGGTGFVGSNLVAALLDRGIEVRVLRRSTSPMAALEGLDCETRVGDVLDGVEALTAAMADCDWVFHTAAVSDYWRHRTQAKLYRTNVDGTRDMAEAARRAGIKRFVYTSSIAALGIPPRGRELVETDEFNIRPRRFPYGHSKHLAETVLRDAVAAGLPAVIVNPSVVIGPRDVNRIASAMIVEAQRGRLRVAAPGGTNFVSVEDVVAGHVAAAERGRIGERYILGGENLLFGEAFAIANEVTGQRGPSIVLPRWTIPVATAGIGLARAVVGPRLPIGAHQMRLSAAEIFADSTKAREELRLPFTSFRTALRDAYHWYRDNGYLAR</sequence>
<dbReference type="EMBL" id="LZIN01000042">
    <property type="protein sequence ID" value="OBG06895.1"/>
    <property type="molecule type" value="Genomic_DNA"/>
</dbReference>
<protein>
    <submittedName>
        <fullName evidence="2">Nucleoside-diphosphate sugar epimerase</fullName>
    </submittedName>
</protein>
<evidence type="ECO:0000313" key="2">
    <source>
        <dbReference type="EMBL" id="OBG06895.1"/>
    </source>
</evidence>